<dbReference type="Proteomes" id="UP000324767">
    <property type="component" value="Unassembled WGS sequence"/>
</dbReference>
<dbReference type="GO" id="GO:0008270">
    <property type="term" value="F:zinc ion binding"/>
    <property type="evidence" value="ECO:0007669"/>
    <property type="project" value="UniProtKB-KW"/>
</dbReference>
<name>A0A5M8PEJ5_9LECA</name>
<dbReference type="EMBL" id="VXIT01000016">
    <property type="protein sequence ID" value="KAA6407777.1"/>
    <property type="molecule type" value="Genomic_DNA"/>
</dbReference>
<evidence type="ECO:0000259" key="4">
    <source>
        <dbReference type="PROSITE" id="PS50089"/>
    </source>
</evidence>
<dbReference type="SUPFAM" id="SSF57850">
    <property type="entry name" value="RING/U-box"/>
    <property type="match status" value="1"/>
</dbReference>
<dbReference type="GO" id="GO:0000795">
    <property type="term" value="C:synaptonemal complex"/>
    <property type="evidence" value="ECO:0007669"/>
    <property type="project" value="InterPro"/>
</dbReference>
<comment type="caution">
    <text evidence="5">The sequence shown here is derived from an EMBL/GenBank/DDBJ whole genome shotgun (WGS) entry which is preliminary data.</text>
</comment>
<evidence type="ECO:0000256" key="2">
    <source>
        <dbReference type="SAM" id="Coils"/>
    </source>
</evidence>
<evidence type="ECO:0000313" key="5">
    <source>
        <dbReference type="EMBL" id="KAA6407777.1"/>
    </source>
</evidence>
<feature type="domain" description="RING-type" evidence="4">
    <location>
        <begin position="12"/>
        <end position="52"/>
    </location>
</feature>
<dbReference type="InterPro" id="IPR001841">
    <property type="entry name" value="Znf_RING"/>
</dbReference>
<protein>
    <submittedName>
        <fullName evidence="5">Cyclin B1 interacting 1</fullName>
    </submittedName>
</protein>
<dbReference type="Pfam" id="PF14634">
    <property type="entry name" value="zf-RING_5"/>
    <property type="match status" value="1"/>
</dbReference>
<dbReference type="GO" id="GO:0007131">
    <property type="term" value="P:reciprocal meiotic recombination"/>
    <property type="evidence" value="ECO:0007669"/>
    <property type="project" value="InterPro"/>
</dbReference>
<dbReference type="InterPro" id="IPR013083">
    <property type="entry name" value="Znf_RING/FYVE/PHD"/>
</dbReference>
<feature type="compositionally biased region" description="Basic and acidic residues" evidence="3">
    <location>
        <begin position="247"/>
        <end position="257"/>
    </location>
</feature>
<dbReference type="OrthoDB" id="441210at2759"/>
<accession>A0A5M8PEJ5</accession>
<evidence type="ECO:0000256" key="1">
    <source>
        <dbReference type="PROSITE-ProRule" id="PRU00175"/>
    </source>
</evidence>
<dbReference type="PANTHER" id="PTHR14305:SF0">
    <property type="entry name" value="E3 UBIQUITIN-PROTEIN LIGASE CCNB1IP1"/>
    <property type="match status" value="1"/>
</dbReference>
<dbReference type="InterPro" id="IPR042448">
    <property type="entry name" value="CCNB1IP1"/>
</dbReference>
<keyword evidence="1" id="KW-0479">Metal-binding</keyword>
<gene>
    <name evidence="5" type="ORF">FRX48_08615</name>
</gene>
<dbReference type="PANTHER" id="PTHR14305">
    <property type="entry name" value="E3 UBIQUITIN-PROTEIN LIGASE CCNB1IP1"/>
    <property type="match status" value="1"/>
</dbReference>
<keyword evidence="1" id="KW-0863">Zinc-finger</keyword>
<reference evidence="5 6" key="1">
    <citation type="submission" date="2019-09" db="EMBL/GenBank/DDBJ databases">
        <title>The hologenome of the rock-dwelling lichen Lasallia pustulata.</title>
        <authorList>
            <person name="Greshake Tzovaras B."/>
            <person name="Segers F."/>
            <person name="Bicker A."/>
            <person name="Dal Grande F."/>
            <person name="Otte J."/>
            <person name="Hankeln T."/>
            <person name="Schmitt I."/>
            <person name="Ebersberger I."/>
        </authorList>
    </citation>
    <scope>NUCLEOTIDE SEQUENCE [LARGE SCALE GENOMIC DNA]</scope>
    <source>
        <strain evidence="5">A1-1</strain>
    </source>
</reference>
<dbReference type="Gene3D" id="3.30.40.10">
    <property type="entry name" value="Zinc/RING finger domain, C3HC4 (zinc finger)"/>
    <property type="match status" value="1"/>
</dbReference>
<dbReference type="PROSITE" id="PS50089">
    <property type="entry name" value="ZF_RING_2"/>
    <property type="match status" value="1"/>
</dbReference>
<organism evidence="5 6">
    <name type="scientific">Lasallia pustulata</name>
    <dbReference type="NCBI Taxonomy" id="136370"/>
    <lineage>
        <taxon>Eukaryota</taxon>
        <taxon>Fungi</taxon>
        <taxon>Dikarya</taxon>
        <taxon>Ascomycota</taxon>
        <taxon>Pezizomycotina</taxon>
        <taxon>Lecanoromycetes</taxon>
        <taxon>OSLEUM clade</taxon>
        <taxon>Umbilicariomycetidae</taxon>
        <taxon>Umbilicariales</taxon>
        <taxon>Umbilicariaceae</taxon>
        <taxon>Lasallia</taxon>
    </lineage>
</organism>
<feature type="region of interest" description="Disordered" evidence="3">
    <location>
        <begin position="211"/>
        <end position="270"/>
    </location>
</feature>
<feature type="coiled-coil region" evidence="2">
    <location>
        <begin position="130"/>
        <end position="185"/>
    </location>
</feature>
<dbReference type="GO" id="GO:0061630">
    <property type="term" value="F:ubiquitin protein ligase activity"/>
    <property type="evidence" value="ECO:0007669"/>
    <property type="project" value="InterPro"/>
</dbReference>
<keyword evidence="1" id="KW-0862">Zinc</keyword>
<evidence type="ECO:0000256" key="3">
    <source>
        <dbReference type="SAM" id="MobiDB-lite"/>
    </source>
</evidence>
<proteinExistence type="predicted"/>
<dbReference type="AlphaFoldDB" id="A0A5M8PEJ5"/>
<evidence type="ECO:0000313" key="6">
    <source>
        <dbReference type="Proteomes" id="UP000324767"/>
    </source>
</evidence>
<sequence length="378" mass="41233">MDFTLRCNSLKCRAQLAERAVVTTCSHIFCTQCSDVLGLSNATGGSRLCPACGTNLPNPDDAVSTQLNPTEDYKTSVLSGLSPSIVMECTSRGLAFWSYQSTQEIVYQEYLARTLTDKYGNLSVQMDKIINDANSELESLQHKLDVMHIDQEKLKMDNANLVQAFREKSRKHQQTQELYERLKRKEMTAATQSAAFESVDEVLQSAGGRQMPANTAESYPAPQFRSNPRAPSQPPLPQFNQNYTGTERLHGHQRDGSGRMMPPPPGRPGAGYDNPTYASHNEVMATPSQHRTRLGSTIRTFGQQGAGQGPINKGFFATGGVHYQTPSQRHPLGAVNGNSVNRSGISGYGMSAGVKVGRQQGTTSKEVGTSQNGGAYYL</sequence>
<keyword evidence="2" id="KW-0175">Coiled coil</keyword>